<feature type="domain" description="HTH tetR-type" evidence="4">
    <location>
        <begin position="30"/>
        <end position="90"/>
    </location>
</feature>
<dbReference type="Proteomes" id="UP000008793">
    <property type="component" value="Chromosome"/>
</dbReference>
<gene>
    <name evidence="5" type="ordered locus">EbC_21300</name>
</gene>
<evidence type="ECO:0000259" key="4">
    <source>
        <dbReference type="PROSITE" id="PS50977"/>
    </source>
</evidence>
<dbReference type="Pfam" id="PF00440">
    <property type="entry name" value="TetR_N"/>
    <property type="match status" value="1"/>
</dbReference>
<dbReference type="InterPro" id="IPR050109">
    <property type="entry name" value="HTH-type_TetR-like_transc_reg"/>
</dbReference>
<dbReference type="GO" id="GO:0003700">
    <property type="term" value="F:DNA-binding transcription factor activity"/>
    <property type="evidence" value="ECO:0007669"/>
    <property type="project" value="TreeGrafter"/>
</dbReference>
<feature type="DNA-binding region" description="H-T-H motif" evidence="2">
    <location>
        <begin position="53"/>
        <end position="72"/>
    </location>
</feature>
<dbReference type="RefSeq" id="WP_013202149.1">
    <property type="nucleotide sequence ID" value="NC_014306.1"/>
</dbReference>
<dbReference type="PROSITE" id="PS50977">
    <property type="entry name" value="HTH_TETR_2"/>
    <property type="match status" value="1"/>
</dbReference>
<dbReference type="KEGG" id="ebi:EbC_21300"/>
<dbReference type="PANTHER" id="PTHR30055">
    <property type="entry name" value="HTH-TYPE TRANSCRIPTIONAL REGULATOR RUTR"/>
    <property type="match status" value="1"/>
</dbReference>
<dbReference type="GO" id="GO:0000976">
    <property type="term" value="F:transcription cis-regulatory region binding"/>
    <property type="evidence" value="ECO:0007669"/>
    <property type="project" value="TreeGrafter"/>
</dbReference>
<dbReference type="InterPro" id="IPR036271">
    <property type="entry name" value="Tet_transcr_reg_TetR-rel_C_sf"/>
</dbReference>
<keyword evidence="6" id="KW-1185">Reference proteome</keyword>
<dbReference type="PANTHER" id="PTHR30055:SF223">
    <property type="entry name" value="HTH-TYPE TRANSCRIPTIONAL REGULATOR UIDR"/>
    <property type="match status" value="1"/>
</dbReference>
<sequence>MSALKANSGAKLLKTGPRKPGRPRGGAINVEQRDHLLDIAIHLFAQQGIAETSMNAIARNAGVTPAMMNYYFHSREALLDIIIEERFLPVRSRIFAVFVANADAPMLAIEQMVRELASTAQRDSWFAPLWMQEAVSENSPLRLRIQEKFGKEARIKILSIMEGWKKQGKINAQINTVLLMSSLLSLVLVPLVQLRPGDDDETREAIVQHALALLCKGISPE</sequence>
<reference evidence="5 6" key="1">
    <citation type="journal article" date="2010" name="BMC Genomics">
        <title>Genome comparison of the epiphytic bacteria Erwinia billingiae and E. tasmaniensis with the pear pathogen E. pyrifoliae.</title>
        <authorList>
            <person name="Kube M."/>
            <person name="Migdoll A.M."/>
            <person name="Gehring I."/>
            <person name="Heitmann K."/>
            <person name="Mayer Y."/>
            <person name="Kuhl H."/>
            <person name="Knaust F."/>
            <person name="Geider K."/>
            <person name="Reinhardt R."/>
        </authorList>
    </citation>
    <scope>NUCLEOTIDE SEQUENCE [LARGE SCALE GENOMIC DNA]</scope>
    <source>
        <strain evidence="5 6">Eb661</strain>
    </source>
</reference>
<evidence type="ECO:0000256" key="3">
    <source>
        <dbReference type="SAM" id="MobiDB-lite"/>
    </source>
</evidence>
<dbReference type="GeneID" id="90512147"/>
<keyword evidence="1 2" id="KW-0238">DNA-binding</keyword>
<name>D8MS54_ERWBE</name>
<feature type="region of interest" description="Disordered" evidence="3">
    <location>
        <begin position="1"/>
        <end position="27"/>
    </location>
</feature>
<dbReference type="InterPro" id="IPR001647">
    <property type="entry name" value="HTH_TetR"/>
</dbReference>
<dbReference type="STRING" id="634500.EbC_21300"/>
<dbReference type="InterPro" id="IPR009057">
    <property type="entry name" value="Homeodomain-like_sf"/>
</dbReference>
<dbReference type="AlphaFoldDB" id="D8MS54"/>
<protein>
    <submittedName>
        <fullName evidence="5">Transcriptional regulator, TetR-like</fullName>
    </submittedName>
</protein>
<evidence type="ECO:0000313" key="5">
    <source>
        <dbReference type="EMBL" id="CAX59661.1"/>
    </source>
</evidence>
<evidence type="ECO:0000256" key="1">
    <source>
        <dbReference type="ARBA" id="ARBA00023125"/>
    </source>
</evidence>
<dbReference type="SUPFAM" id="SSF46689">
    <property type="entry name" value="Homeodomain-like"/>
    <property type="match status" value="1"/>
</dbReference>
<dbReference type="PRINTS" id="PR00455">
    <property type="entry name" value="HTHTETR"/>
</dbReference>
<dbReference type="EMBL" id="FP236843">
    <property type="protein sequence ID" value="CAX59661.1"/>
    <property type="molecule type" value="Genomic_DNA"/>
</dbReference>
<dbReference type="Gene3D" id="1.10.357.10">
    <property type="entry name" value="Tetracycline Repressor, domain 2"/>
    <property type="match status" value="1"/>
</dbReference>
<dbReference type="HOGENOM" id="CLU_069356_1_1_6"/>
<dbReference type="eggNOG" id="COG1309">
    <property type="taxonomic scope" value="Bacteria"/>
</dbReference>
<evidence type="ECO:0000313" key="6">
    <source>
        <dbReference type="Proteomes" id="UP000008793"/>
    </source>
</evidence>
<organism evidence="6">
    <name type="scientific">Erwinia billingiae (strain Eb661)</name>
    <dbReference type="NCBI Taxonomy" id="634500"/>
    <lineage>
        <taxon>Bacteria</taxon>
        <taxon>Pseudomonadati</taxon>
        <taxon>Pseudomonadota</taxon>
        <taxon>Gammaproteobacteria</taxon>
        <taxon>Enterobacterales</taxon>
        <taxon>Erwiniaceae</taxon>
        <taxon>Erwinia</taxon>
    </lineage>
</organism>
<accession>D8MS54</accession>
<proteinExistence type="predicted"/>
<dbReference type="SUPFAM" id="SSF48498">
    <property type="entry name" value="Tetracyclin repressor-like, C-terminal domain"/>
    <property type="match status" value="1"/>
</dbReference>
<evidence type="ECO:0000256" key="2">
    <source>
        <dbReference type="PROSITE-ProRule" id="PRU00335"/>
    </source>
</evidence>